<proteinExistence type="predicted"/>
<name>X1BDS3_9ZZZZ</name>
<reference evidence="1" key="1">
    <citation type="journal article" date="2014" name="Front. Microbiol.">
        <title>High frequency of phylogenetically diverse reductive dehalogenase-homologous genes in deep subseafloor sedimentary metagenomes.</title>
        <authorList>
            <person name="Kawai M."/>
            <person name="Futagami T."/>
            <person name="Toyoda A."/>
            <person name="Takaki Y."/>
            <person name="Nishi S."/>
            <person name="Hori S."/>
            <person name="Arai W."/>
            <person name="Tsubouchi T."/>
            <person name="Morono Y."/>
            <person name="Uchiyama I."/>
            <person name="Ito T."/>
            <person name="Fujiyama A."/>
            <person name="Inagaki F."/>
            <person name="Takami H."/>
        </authorList>
    </citation>
    <scope>NUCLEOTIDE SEQUENCE</scope>
    <source>
        <strain evidence="1">Expedition CK06-06</strain>
    </source>
</reference>
<organism evidence="1">
    <name type="scientific">marine sediment metagenome</name>
    <dbReference type="NCBI Taxonomy" id="412755"/>
    <lineage>
        <taxon>unclassified sequences</taxon>
        <taxon>metagenomes</taxon>
        <taxon>ecological metagenomes</taxon>
    </lineage>
</organism>
<accession>X1BDS3</accession>
<feature type="non-terminal residue" evidence="1">
    <location>
        <position position="1"/>
    </location>
</feature>
<evidence type="ECO:0000313" key="1">
    <source>
        <dbReference type="EMBL" id="GAG82283.1"/>
    </source>
</evidence>
<comment type="caution">
    <text evidence="1">The sequence shown here is derived from an EMBL/GenBank/DDBJ whole genome shotgun (WGS) entry which is preliminary data.</text>
</comment>
<dbReference type="AlphaFoldDB" id="X1BDS3"/>
<sequence>KEICESDSFWRRKLEKDYPQEIIEVRKKGIEVIKNPKNIYIRRFTSVAYKIEKFISVLINFYFGERYNQFLSKEYKEQLFKAIYTGYENIIYSDFSNFSTSDIEDIKSHTIQDEIALFLPSPKGYETTYTQTKEFYNVILPKFINEILKENIYELIKE</sequence>
<gene>
    <name evidence="1" type="ORF">S01H4_31686</name>
</gene>
<protein>
    <submittedName>
        <fullName evidence="1">Uncharacterized protein</fullName>
    </submittedName>
</protein>
<dbReference type="EMBL" id="BART01016483">
    <property type="protein sequence ID" value="GAG82283.1"/>
    <property type="molecule type" value="Genomic_DNA"/>
</dbReference>